<name>A0A1Y2EBT1_9PEZI</name>
<dbReference type="Gene3D" id="3.20.20.300">
    <property type="entry name" value="Glycoside hydrolase, family 3, N-terminal domain"/>
    <property type="match status" value="1"/>
</dbReference>
<evidence type="ECO:0000313" key="2">
    <source>
        <dbReference type="Proteomes" id="UP000193689"/>
    </source>
</evidence>
<dbReference type="InterPro" id="IPR036962">
    <property type="entry name" value="Glyco_hydro_3_N_sf"/>
</dbReference>
<dbReference type="AlphaFoldDB" id="A0A1Y2EBT1"/>
<dbReference type="STRING" id="1141098.A0A1Y2EBT1"/>
<dbReference type="InParanoid" id="A0A1Y2EBT1"/>
<comment type="caution">
    <text evidence="1">The sequence shown here is derived from an EMBL/GenBank/DDBJ whole genome shotgun (WGS) entry which is preliminary data.</text>
</comment>
<dbReference type="GO" id="GO:0004553">
    <property type="term" value="F:hydrolase activity, hydrolyzing O-glycosyl compounds"/>
    <property type="evidence" value="ECO:0007669"/>
    <property type="project" value="InterPro"/>
</dbReference>
<dbReference type="Proteomes" id="UP000193689">
    <property type="component" value="Unassembled WGS sequence"/>
</dbReference>
<dbReference type="GeneID" id="63779623"/>
<protein>
    <submittedName>
        <fullName evidence="1">Uncharacterized protein</fullName>
    </submittedName>
</protein>
<dbReference type="EMBL" id="MCFJ01000003">
    <property type="protein sequence ID" value="ORY68305.1"/>
    <property type="molecule type" value="Genomic_DNA"/>
</dbReference>
<gene>
    <name evidence="1" type="ORF">BCR38DRAFT_481787</name>
</gene>
<reference evidence="1 2" key="1">
    <citation type="submission" date="2016-07" db="EMBL/GenBank/DDBJ databases">
        <title>Pervasive Adenine N6-methylation of Active Genes in Fungi.</title>
        <authorList>
            <consortium name="DOE Joint Genome Institute"/>
            <person name="Mondo S.J."/>
            <person name="Dannebaum R.O."/>
            <person name="Kuo R.C."/>
            <person name="Labutti K."/>
            <person name="Haridas S."/>
            <person name="Kuo A."/>
            <person name="Salamov A."/>
            <person name="Ahrendt S.R."/>
            <person name="Lipzen A."/>
            <person name="Sullivan W."/>
            <person name="Andreopoulos W.B."/>
            <person name="Clum A."/>
            <person name="Lindquist E."/>
            <person name="Daum C."/>
            <person name="Ramamoorthy G.K."/>
            <person name="Gryganskyi A."/>
            <person name="Culley D."/>
            <person name="Magnuson J.K."/>
            <person name="James T.Y."/>
            <person name="O'Malley M.A."/>
            <person name="Stajich J.E."/>
            <person name="Spatafora J.W."/>
            <person name="Visel A."/>
            <person name="Grigoriev I.V."/>
        </authorList>
    </citation>
    <scope>NUCLEOTIDE SEQUENCE [LARGE SCALE GENOMIC DNA]</scope>
    <source>
        <strain evidence="1 2">CBS 129021</strain>
    </source>
</reference>
<organism evidence="1 2">
    <name type="scientific">Pseudomassariella vexata</name>
    <dbReference type="NCBI Taxonomy" id="1141098"/>
    <lineage>
        <taxon>Eukaryota</taxon>
        <taxon>Fungi</taxon>
        <taxon>Dikarya</taxon>
        <taxon>Ascomycota</taxon>
        <taxon>Pezizomycotina</taxon>
        <taxon>Sordariomycetes</taxon>
        <taxon>Xylariomycetidae</taxon>
        <taxon>Amphisphaeriales</taxon>
        <taxon>Pseudomassariaceae</taxon>
        <taxon>Pseudomassariella</taxon>
    </lineage>
</organism>
<dbReference type="GO" id="GO:0005975">
    <property type="term" value="P:carbohydrate metabolic process"/>
    <property type="evidence" value="ECO:0007669"/>
    <property type="project" value="InterPro"/>
</dbReference>
<keyword evidence="2" id="KW-1185">Reference proteome</keyword>
<sequence length="133" mass="13724">MARVIKCFLEVLGAQVQAFYVTLFSIMKATQAFSVLSALSVITGGLAATNSSNNSNSPSNSALLANGNVRLGRAAEAYEKAKAFIAQLSNTEKISLITGQSITNASWTALANKDGATGINANSMFPASPPPAP</sequence>
<proteinExistence type="predicted"/>
<evidence type="ECO:0000313" key="1">
    <source>
        <dbReference type="EMBL" id="ORY68305.1"/>
    </source>
</evidence>
<accession>A0A1Y2EBT1</accession>
<dbReference type="RefSeq" id="XP_040718592.1">
    <property type="nucleotide sequence ID" value="XM_040863411.1"/>
</dbReference>